<dbReference type="AlphaFoldDB" id="A0A5J5HQM7"/>
<comment type="caution">
    <text evidence="1">The sequence shown here is derived from an EMBL/GenBank/DDBJ whole genome shotgun (WGS) entry which is preliminary data.</text>
</comment>
<organism evidence="1 2">
    <name type="scientific">Niallia endozanthoxylica</name>
    <dbReference type="NCBI Taxonomy" id="2036016"/>
    <lineage>
        <taxon>Bacteria</taxon>
        <taxon>Bacillati</taxon>
        <taxon>Bacillota</taxon>
        <taxon>Bacilli</taxon>
        <taxon>Bacillales</taxon>
        <taxon>Bacillaceae</taxon>
        <taxon>Niallia</taxon>
    </lineage>
</organism>
<evidence type="ECO:0000313" key="1">
    <source>
        <dbReference type="EMBL" id="KAA9023555.1"/>
    </source>
</evidence>
<gene>
    <name evidence="1" type="ORF">F4V44_12875</name>
</gene>
<proteinExistence type="predicted"/>
<accession>A0A5J5HQM7</accession>
<reference evidence="1 2" key="1">
    <citation type="submission" date="2019-09" db="EMBL/GenBank/DDBJ databases">
        <title>Whole genome sequences of isolates from the Mars Exploration Rovers.</title>
        <authorList>
            <person name="Seuylemezian A."/>
            <person name="Vaishampayan P."/>
        </authorList>
    </citation>
    <scope>NUCLEOTIDE SEQUENCE [LARGE SCALE GENOMIC DNA]</scope>
    <source>
        <strain evidence="1 2">MER_TA_151</strain>
    </source>
</reference>
<evidence type="ECO:0000313" key="2">
    <source>
        <dbReference type="Proteomes" id="UP000326671"/>
    </source>
</evidence>
<sequence length="123" mass="14387">MELDLFKCDFDTIELTKEKVLDLLTVEYGYMIYLMYQEYVNEHDQARNKARVEAFSEIYSLLSGVDTETEDAVVALAREAVHRNYIKGFKSYEKVMEGLELEFVKGKSKSKLKDIFSSFQQNE</sequence>
<dbReference type="Proteomes" id="UP000326671">
    <property type="component" value="Unassembled WGS sequence"/>
</dbReference>
<dbReference type="EMBL" id="VYKL01000019">
    <property type="protein sequence ID" value="KAA9023555.1"/>
    <property type="molecule type" value="Genomic_DNA"/>
</dbReference>
<protein>
    <submittedName>
        <fullName evidence="1">Uncharacterized protein</fullName>
    </submittedName>
</protein>
<name>A0A5J5HQM7_9BACI</name>
<dbReference type="RefSeq" id="WP_150440432.1">
    <property type="nucleotide sequence ID" value="NZ_VYKL01000019.1"/>
</dbReference>
<keyword evidence="2" id="KW-1185">Reference proteome</keyword>